<dbReference type="RefSeq" id="WP_096289811.1">
    <property type="nucleotide sequence ID" value="NZ_FXEG02000005.1"/>
</dbReference>
<dbReference type="PANTHER" id="PTHR43194">
    <property type="entry name" value="HYDROLASE ALPHA/BETA FOLD FAMILY"/>
    <property type="match status" value="1"/>
</dbReference>
<dbReference type="GO" id="GO:0016787">
    <property type="term" value="F:hydrolase activity"/>
    <property type="evidence" value="ECO:0007669"/>
    <property type="project" value="UniProtKB-KW"/>
</dbReference>
<dbReference type="AlphaFoldDB" id="A0A2K4YFX0"/>
<dbReference type="InterPro" id="IPR050228">
    <property type="entry name" value="Carboxylesterase_BioH"/>
</dbReference>
<dbReference type="SUPFAM" id="SSF53474">
    <property type="entry name" value="alpha/beta-Hydrolases"/>
    <property type="match status" value="1"/>
</dbReference>
<dbReference type="OrthoDB" id="9796770at2"/>
<dbReference type="EMBL" id="FXEG02000005">
    <property type="protein sequence ID" value="SOX55677.1"/>
    <property type="molecule type" value="Genomic_DNA"/>
</dbReference>
<dbReference type="InterPro" id="IPR000073">
    <property type="entry name" value="AB_hydrolase_1"/>
</dbReference>
<keyword evidence="3" id="KW-1185">Reference proteome</keyword>
<comment type="caution">
    <text evidence="2">The sequence shown here is derived from an EMBL/GenBank/DDBJ whole genome shotgun (WGS) entry which is preliminary data.</text>
</comment>
<sequence length="256" mass="28047">MSTSALTLVLIPCFSGAPWEGRQLAPFAGRDIMTMRLPEGLTDVESYADFVAEQVRGLESYVLVGDSFGAVISLTLATRQPPGLVGLLLSGGFAANPLPRWKGIASRASRLAVGFLYRQGTLRFHAFQLASKFDATAPVPHTQDDYRQLFIDNTPRRSYTARVTSVIDFDIRDRLARVRAPTLLITPEDDKLVGAQAAQQLLAGIPDAREVILPATGHMFRFTHPDLYGHTIVDFIDRVITPAGVEVSERPGVRQT</sequence>
<organism evidence="2 3">
    <name type="scientific">Mycobacterium ahvazicum</name>
    <dbReference type="NCBI Taxonomy" id="1964395"/>
    <lineage>
        <taxon>Bacteria</taxon>
        <taxon>Bacillati</taxon>
        <taxon>Actinomycetota</taxon>
        <taxon>Actinomycetes</taxon>
        <taxon>Mycobacteriales</taxon>
        <taxon>Mycobacteriaceae</taxon>
        <taxon>Mycobacterium</taxon>
        <taxon>Mycobacterium simiae complex</taxon>
    </lineage>
</organism>
<dbReference type="Gene3D" id="3.40.50.1820">
    <property type="entry name" value="alpha/beta hydrolase"/>
    <property type="match status" value="1"/>
</dbReference>
<evidence type="ECO:0000259" key="1">
    <source>
        <dbReference type="Pfam" id="PF12697"/>
    </source>
</evidence>
<keyword evidence="2" id="KW-0378">Hydrolase</keyword>
<dbReference type="InterPro" id="IPR029058">
    <property type="entry name" value="AB_hydrolase_fold"/>
</dbReference>
<gene>
    <name evidence="2" type="ORF">MAAFP003_4369</name>
</gene>
<evidence type="ECO:0000313" key="2">
    <source>
        <dbReference type="EMBL" id="SOX55677.1"/>
    </source>
</evidence>
<proteinExistence type="predicted"/>
<evidence type="ECO:0000313" key="3">
    <source>
        <dbReference type="Proteomes" id="UP000236318"/>
    </source>
</evidence>
<dbReference type="PANTHER" id="PTHR43194:SF2">
    <property type="entry name" value="PEROXISOMAL MEMBRANE PROTEIN LPX1"/>
    <property type="match status" value="1"/>
</dbReference>
<name>A0A2K4YFX0_9MYCO</name>
<protein>
    <submittedName>
        <fullName evidence="2">Alpha/beta hydrolase</fullName>
    </submittedName>
</protein>
<reference evidence="2" key="1">
    <citation type="submission" date="2018-01" db="EMBL/GenBank/DDBJ databases">
        <authorList>
            <consortium name="Urmite Genomes"/>
        </authorList>
    </citation>
    <scope>NUCLEOTIDE SEQUENCE [LARGE SCALE GENOMIC DNA]</scope>
    <source>
        <strain evidence="2">AFP003</strain>
    </source>
</reference>
<accession>A0A2K4YFX0</accession>
<feature type="domain" description="AB hydrolase-1" evidence="1">
    <location>
        <begin position="8"/>
        <end position="227"/>
    </location>
</feature>
<dbReference type="Proteomes" id="UP000236318">
    <property type="component" value="Unassembled WGS sequence"/>
</dbReference>
<dbReference type="Pfam" id="PF12697">
    <property type="entry name" value="Abhydrolase_6"/>
    <property type="match status" value="1"/>
</dbReference>